<dbReference type="EMBL" id="SNYW01000002">
    <property type="protein sequence ID" value="TDQ85520.1"/>
    <property type="molecule type" value="Genomic_DNA"/>
</dbReference>
<dbReference type="Gene3D" id="3.50.50.60">
    <property type="entry name" value="FAD/NAD(P)-binding domain"/>
    <property type="match status" value="1"/>
</dbReference>
<dbReference type="Proteomes" id="UP000295783">
    <property type="component" value="Unassembled WGS sequence"/>
</dbReference>
<evidence type="ECO:0000256" key="1">
    <source>
        <dbReference type="ARBA" id="ARBA00023002"/>
    </source>
</evidence>
<name>A0A4R6WXC0_9PROT</name>
<dbReference type="Gene3D" id="3.30.9.10">
    <property type="entry name" value="D-Amino Acid Oxidase, subunit A, domain 2"/>
    <property type="match status" value="1"/>
</dbReference>
<keyword evidence="2" id="KW-1133">Transmembrane helix</keyword>
<comment type="caution">
    <text evidence="4">The sequence shown here is derived from an EMBL/GenBank/DDBJ whole genome shotgun (WGS) entry which is preliminary data.</text>
</comment>
<keyword evidence="1" id="KW-0560">Oxidoreductase</keyword>
<feature type="transmembrane region" description="Helical" evidence="2">
    <location>
        <begin position="408"/>
        <end position="432"/>
    </location>
</feature>
<gene>
    <name evidence="4" type="ORF">A8950_0307</name>
</gene>
<organism evidence="4 5">
    <name type="scientific">Dongia mobilis</name>
    <dbReference type="NCBI Taxonomy" id="578943"/>
    <lineage>
        <taxon>Bacteria</taxon>
        <taxon>Pseudomonadati</taxon>
        <taxon>Pseudomonadota</taxon>
        <taxon>Alphaproteobacteria</taxon>
        <taxon>Rhodospirillales</taxon>
        <taxon>Dongiaceae</taxon>
        <taxon>Dongia</taxon>
    </lineage>
</organism>
<feature type="domain" description="FAD dependent oxidoreductase" evidence="3">
    <location>
        <begin position="46"/>
        <end position="396"/>
    </location>
</feature>
<evidence type="ECO:0000259" key="3">
    <source>
        <dbReference type="Pfam" id="PF01266"/>
    </source>
</evidence>
<dbReference type="GO" id="GO:0016491">
    <property type="term" value="F:oxidoreductase activity"/>
    <property type="evidence" value="ECO:0007669"/>
    <property type="project" value="UniProtKB-KW"/>
</dbReference>
<dbReference type="PANTHER" id="PTHR13847">
    <property type="entry name" value="SARCOSINE DEHYDROGENASE-RELATED"/>
    <property type="match status" value="1"/>
</dbReference>
<dbReference type="SUPFAM" id="SSF51905">
    <property type="entry name" value="FAD/NAD(P)-binding domain"/>
    <property type="match status" value="1"/>
</dbReference>
<proteinExistence type="predicted"/>
<dbReference type="InterPro" id="IPR036188">
    <property type="entry name" value="FAD/NAD-bd_sf"/>
</dbReference>
<keyword evidence="5" id="KW-1185">Reference proteome</keyword>
<evidence type="ECO:0000256" key="2">
    <source>
        <dbReference type="SAM" id="Phobius"/>
    </source>
</evidence>
<keyword evidence="2" id="KW-0472">Membrane</keyword>
<keyword evidence="2" id="KW-0812">Transmembrane</keyword>
<dbReference type="PANTHER" id="PTHR13847:SF281">
    <property type="entry name" value="FAD DEPENDENT OXIDOREDUCTASE DOMAIN-CONTAINING PROTEIN"/>
    <property type="match status" value="1"/>
</dbReference>
<reference evidence="4 5" key="1">
    <citation type="submission" date="2019-03" db="EMBL/GenBank/DDBJ databases">
        <title>Genomic Encyclopedia of Type Strains, Phase III (KMG-III): the genomes of soil and plant-associated and newly described type strains.</title>
        <authorList>
            <person name="Whitman W."/>
        </authorList>
    </citation>
    <scope>NUCLEOTIDE SEQUENCE [LARGE SCALE GENOMIC DNA]</scope>
    <source>
        <strain evidence="4 5">CGMCC 1.7660</strain>
    </source>
</reference>
<evidence type="ECO:0000313" key="5">
    <source>
        <dbReference type="Proteomes" id="UP000295783"/>
    </source>
</evidence>
<dbReference type="GO" id="GO:0005737">
    <property type="term" value="C:cytoplasm"/>
    <property type="evidence" value="ECO:0007669"/>
    <property type="project" value="TreeGrafter"/>
</dbReference>
<sequence>MLKAGPAAAKIVHDPAMTDYIDTWYRRSLVGETVYPPRAGRHEFETCVIGGGLAGLSAAHDLAACGRSVILLEARRIAWGASGRNGGFLTPGYATGLDAIERRVGREAADTLYRLSMEGVDIVRDRLAQWQVPGSHLSAGVIYATRYDSGETLRREAEVENARFGRRLQFLDRDALGARLNSTRYFQALLDPEASHFHPLNYAQALAARITGQGGTIAEESPALKVEKHAGGHLVTTPQARIAARHVVFAGGGYSDGVAPALARAFLPIATYVMLTEKLGARVHEIIRTRAAIADDRRAGDYYRLVDGDRLLWGGRITTARNADATAITASLRRQMVGTYPALADAKIELAWSGLMSYARHLMPQIGRLEEGLWYCTGFGGHGLNTTAVGGRLVAEAITGSSDRYRHFAPFGLAWAGGPIGLMAAQATYWYLQAMDWWRERR</sequence>
<dbReference type="Pfam" id="PF01266">
    <property type="entry name" value="DAO"/>
    <property type="match status" value="1"/>
</dbReference>
<evidence type="ECO:0000313" key="4">
    <source>
        <dbReference type="EMBL" id="TDQ85520.1"/>
    </source>
</evidence>
<accession>A0A4R6WXC0</accession>
<dbReference type="AlphaFoldDB" id="A0A4R6WXC0"/>
<protein>
    <submittedName>
        <fullName evidence="4">Gamma-glutamylputrescine oxidase</fullName>
    </submittedName>
</protein>
<dbReference type="InterPro" id="IPR006076">
    <property type="entry name" value="FAD-dep_OxRdtase"/>
</dbReference>